<organism evidence="2 3">
    <name type="scientific">Sphaerimonospora thailandensis</name>
    <dbReference type="NCBI Taxonomy" id="795644"/>
    <lineage>
        <taxon>Bacteria</taxon>
        <taxon>Bacillati</taxon>
        <taxon>Actinomycetota</taxon>
        <taxon>Actinomycetes</taxon>
        <taxon>Streptosporangiales</taxon>
        <taxon>Streptosporangiaceae</taxon>
        <taxon>Sphaerimonospora</taxon>
    </lineage>
</organism>
<accession>A0A8J3R9C5</accession>
<evidence type="ECO:0000259" key="1">
    <source>
        <dbReference type="Pfam" id="PF13577"/>
    </source>
</evidence>
<dbReference type="Gene3D" id="3.10.450.50">
    <property type="match status" value="1"/>
</dbReference>
<keyword evidence="3" id="KW-1185">Reference proteome</keyword>
<proteinExistence type="predicted"/>
<name>A0A8J3R9C5_9ACTN</name>
<dbReference type="Pfam" id="PF13577">
    <property type="entry name" value="SnoaL_4"/>
    <property type="match status" value="1"/>
</dbReference>
<evidence type="ECO:0000313" key="3">
    <source>
        <dbReference type="Proteomes" id="UP000610966"/>
    </source>
</evidence>
<sequence>MGENTTDLAARVRRLEAVEEIRQLVSRYALALDSRDVTTLASLFVEDVRTHDGRVGREALADWFGEILRPYGITFHLVGNHVIDFVDEDHATGVVYGRPEHEVGDLWVVMPMQYWDRYERRDGHWYFTSRSTKVFYAADVEESPLRVPGRFNFPGNPFIHRAELPERWESWRRFWGTDPGDGSAPADGRA</sequence>
<comment type="caution">
    <text evidence="2">The sequence shown here is derived from an EMBL/GenBank/DDBJ whole genome shotgun (WGS) entry which is preliminary data.</text>
</comment>
<dbReference type="Proteomes" id="UP000610966">
    <property type="component" value="Unassembled WGS sequence"/>
</dbReference>
<protein>
    <submittedName>
        <fullName evidence="2">Polyketide cyclase</fullName>
    </submittedName>
</protein>
<gene>
    <name evidence="2" type="ORF">Mth01_26920</name>
</gene>
<evidence type="ECO:0000313" key="2">
    <source>
        <dbReference type="EMBL" id="GIH70439.1"/>
    </source>
</evidence>
<dbReference type="InterPro" id="IPR037401">
    <property type="entry name" value="SnoaL-like"/>
</dbReference>
<dbReference type="RefSeq" id="WP_204016155.1">
    <property type="nucleotide sequence ID" value="NZ_BOOG01000022.1"/>
</dbReference>
<dbReference type="AlphaFoldDB" id="A0A8J3R9C5"/>
<feature type="domain" description="SnoaL-like" evidence="1">
    <location>
        <begin position="13"/>
        <end position="130"/>
    </location>
</feature>
<dbReference type="CDD" id="cd00531">
    <property type="entry name" value="NTF2_like"/>
    <property type="match status" value="1"/>
</dbReference>
<dbReference type="SUPFAM" id="SSF54427">
    <property type="entry name" value="NTF2-like"/>
    <property type="match status" value="1"/>
</dbReference>
<reference evidence="2" key="1">
    <citation type="submission" date="2021-01" db="EMBL/GenBank/DDBJ databases">
        <title>Whole genome shotgun sequence of Sphaerimonospora thailandensis NBRC 107569.</title>
        <authorList>
            <person name="Komaki H."/>
            <person name="Tamura T."/>
        </authorList>
    </citation>
    <scope>NUCLEOTIDE SEQUENCE</scope>
    <source>
        <strain evidence="2">NBRC 107569</strain>
    </source>
</reference>
<dbReference type="InterPro" id="IPR032710">
    <property type="entry name" value="NTF2-like_dom_sf"/>
</dbReference>
<dbReference type="EMBL" id="BOOG01000022">
    <property type="protein sequence ID" value="GIH70439.1"/>
    <property type="molecule type" value="Genomic_DNA"/>
</dbReference>